<evidence type="ECO:0000313" key="2">
    <source>
        <dbReference type="Proteomes" id="UP000030663"/>
    </source>
</evidence>
<reference evidence="1 2" key="1">
    <citation type="submission" date="2011-11" db="EMBL/GenBank/DDBJ databases">
        <title>The Genome Sequence of Fusarium oxysporum PHW815.</title>
        <authorList>
            <consortium name="The Broad Institute Genome Sequencing Platform"/>
            <person name="Ma L.-J."/>
            <person name="Gale L.R."/>
            <person name="Schwartz D.C."/>
            <person name="Zhou S."/>
            <person name="Corby-Kistler H."/>
            <person name="Young S.K."/>
            <person name="Zeng Q."/>
            <person name="Gargeya S."/>
            <person name="Fitzgerald M."/>
            <person name="Haas B."/>
            <person name="Abouelleil A."/>
            <person name="Alvarado L."/>
            <person name="Arachchi H.M."/>
            <person name="Berlin A."/>
            <person name="Brown A."/>
            <person name="Chapman S.B."/>
            <person name="Chen Z."/>
            <person name="Dunbar C."/>
            <person name="Freedman E."/>
            <person name="Gearin G."/>
            <person name="Goldberg J."/>
            <person name="Griggs A."/>
            <person name="Gujja S."/>
            <person name="Heiman D."/>
            <person name="Howarth C."/>
            <person name="Larson L."/>
            <person name="Lui A."/>
            <person name="MacDonald P.J.P."/>
            <person name="Montmayeur A."/>
            <person name="Murphy C."/>
            <person name="Neiman D."/>
            <person name="Pearson M."/>
            <person name="Priest M."/>
            <person name="Roberts A."/>
            <person name="Saif S."/>
            <person name="Shea T."/>
            <person name="Shenoy N."/>
            <person name="Sisk P."/>
            <person name="Stolte C."/>
            <person name="Sykes S."/>
            <person name="Wortman J."/>
            <person name="Nusbaum C."/>
            <person name="Birren B."/>
        </authorList>
    </citation>
    <scope>NUCLEOTIDE SEQUENCE [LARGE SCALE GENOMIC DNA]</scope>
    <source>
        <strain evidence="1 2">54005</strain>
    </source>
</reference>
<proteinExistence type="predicted"/>
<accession>X0BYN8</accession>
<protein>
    <submittedName>
        <fullName evidence="1">Uncharacterized protein</fullName>
    </submittedName>
</protein>
<dbReference type="Proteomes" id="UP000030663">
    <property type="component" value="Unassembled WGS sequence"/>
</dbReference>
<organism evidence="1 2">
    <name type="scientific">Fusarium oxysporum f. sp. raphani 54005</name>
    <dbReference type="NCBI Taxonomy" id="1089458"/>
    <lineage>
        <taxon>Eukaryota</taxon>
        <taxon>Fungi</taxon>
        <taxon>Dikarya</taxon>
        <taxon>Ascomycota</taxon>
        <taxon>Pezizomycotina</taxon>
        <taxon>Sordariomycetes</taxon>
        <taxon>Hypocreomycetidae</taxon>
        <taxon>Hypocreales</taxon>
        <taxon>Nectriaceae</taxon>
        <taxon>Fusarium</taxon>
        <taxon>Fusarium oxysporum species complex</taxon>
    </lineage>
</organism>
<dbReference type="EMBL" id="KI979965">
    <property type="protein sequence ID" value="EXK75652.1"/>
    <property type="molecule type" value="Genomic_DNA"/>
</dbReference>
<keyword evidence="2" id="KW-1185">Reference proteome</keyword>
<gene>
    <name evidence="1" type="ORF">FOQG_19581</name>
</gene>
<dbReference type="HOGENOM" id="CLU_3242223_0_0_1"/>
<dbReference type="AlphaFoldDB" id="X0BYN8"/>
<name>X0BYN8_FUSOX</name>
<sequence length="43" mass="4910">MRAARLLTAGGWKWSRCCMSHNQDIATNELLTRHIRLRKGISG</sequence>
<evidence type="ECO:0000313" key="1">
    <source>
        <dbReference type="EMBL" id="EXK75652.1"/>
    </source>
</evidence>